<dbReference type="InterPro" id="IPR016155">
    <property type="entry name" value="Mopterin_synth/thiamin_S_b"/>
</dbReference>
<comment type="PTM">
    <text evidence="5">C-terminal thiocarboxylation occurs in 2 steps, it is first acyl-adenylated (-COAMP) via the hesA/moeB/thiF part of the MOCS3/UBA4 homolog, then thiocarboxylated (-COSH) via the rhodanese domain of the MOCS3/UBA4 homolog.</text>
</comment>
<dbReference type="UniPathway" id="UPA00988"/>
<accession>A9V1I7</accession>
<evidence type="ECO:0000313" key="7">
    <source>
        <dbReference type="EMBL" id="EDQ88448.1"/>
    </source>
</evidence>
<feature type="cross-link" description="Glycyl lysine isopeptide (Gly-Lys) (interchain with K-? in acceptor proteins)" evidence="5">
    <location>
        <position position="153"/>
    </location>
</feature>
<gene>
    <name evidence="7" type="ORF">MONBRDRAFT_8920</name>
</gene>
<dbReference type="GeneID" id="5891838"/>
<comment type="function">
    <text evidence="5">Acts as a sulfur carrier required for 2-thiolation of mcm(5)S(2)U at tRNA wobble positions of cytosolic tRNA(Lys), tRNA(Glu) and tRNA(Gln). Serves as sulfur donor in tRNA 2-thiolation reaction by being thiocarboxylated (-COSH) at its C-terminus by the MOCS3/UBA4 homolog. The sulfur is then transferred to tRNA to form 2-thiolation of mcm(5)S(2)U. Also acts as a ubiquitin-like protein (UBL) that is covalently conjugated via an isopeptide bond to lysine residues of target proteins. The thiocarboxylated form serves as substrate for conjugation and oxidative stress specifically induces the formation of UBL-protein conjugates.</text>
</comment>
<keyword evidence="1 5" id="KW-0963">Cytoplasm</keyword>
<dbReference type="GO" id="GO:0032447">
    <property type="term" value="P:protein urmylation"/>
    <property type="evidence" value="ECO:0000318"/>
    <property type="project" value="GO_Central"/>
</dbReference>
<dbReference type="eggNOG" id="KOG4146">
    <property type="taxonomic scope" value="Eukaryota"/>
</dbReference>
<proteinExistence type="inferred from homology"/>
<dbReference type="InterPro" id="IPR012675">
    <property type="entry name" value="Beta-grasp_dom_sf"/>
</dbReference>
<dbReference type="FunCoup" id="A9V1I7">
    <property type="interactions" value="1244"/>
</dbReference>
<dbReference type="KEGG" id="mbr:MONBRDRAFT_8920"/>
<dbReference type="HAMAP" id="MF_03048">
    <property type="entry name" value="Urm1"/>
    <property type="match status" value="1"/>
</dbReference>
<dbReference type="Proteomes" id="UP000001357">
    <property type="component" value="Unassembled WGS sequence"/>
</dbReference>
<keyword evidence="8" id="KW-1185">Reference proteome</keyword>
<protein>
    <recommendedName>
        <fullName evidence="5">Ubiquitin-related modifier 1 homolog</fullName>
    </recommendedName>
</protein>
<name>A9V1I7_MONBE</name>
<comment type="subcellular location">
    <subcellularLocation>
        <location evidence="5 6">Cytoplasm</location>
    </subcellularLocation>
</comment>
<evidence type="ECO:0000256" key="5">
    <source>
        <dbReference type="HAMAP-Rule" id="MF_03048"/>
    </source>
</evidence>
<organism evidence="7 8">
    <name type="scientific">Monosiga brevicollis</name>
    <name type="common">Choanoflagellate</name>
    <dbReference type="NCBI Taxonomy" id="81824"/>
    <lineage>
        <taxon>Eukaryota</taxon>
        <taxon>Choanoflagellata</taxon>
        <taxon>Craspedida</taxon>
        <taxon>Salpingoecidae</taxon>
        <taxon>Monosiga</taxon>
    </lineage>
</organism>
<dbReference type="CDD" id="cd01764">
    <property type="entry name" value="Ubl_Urm1"/>
    <property type="match status" value="1"/>
</dbReference>
<dbReference type="InterPro" id="IPR015221">
    <property type="entry name" value="Urm1"/>
</dbReference>
<dbReference type="EMBL" id="CH991554">
    <property type="protein sequence ID" value="EDQ88448.1"/>
    <property type="molecule type" value="Genomic_DNA"/>
</dbReference>
<dbReference type="GO" id="GO:0031386">
    <property type="term" value="F:protein tag activity"/>
    <property type="evidence" value="ECO:0000318"/>
    <property type="project" value="GO_Central"/>
</dbReference>
<dbReference type="Gene3D" id="3.10.20.30">
    <property type="match status" value="1"/>
</dbReference>
<dbReference type="GO" id="GO:0005829">
    <property type="term" value="C:cytosol"/>
    <property type="evidence" value="ECO:0007669"/>
    <property type="project" value="UniProtKB-UniRule"/>
</dbReference>
<evidence type="ECO:0000313" key="8">
    <source>
        <dbReference type="Proteomes" id="UP000001357"/>
    </source>
</evidence>
<evidence type="ECO:0000256" key="2">
    <source>
        <dbReference type="ARBA" id="ARBA00022499"/>
    </source>
</evidence>
<comment type="pathway">
    <text evidence="5 6">tRNA modification; 5-methoxycarbonylmethyl-2-thiouridine-tRNA biosynthesis.</text>
</comment>
<evidence type="ECO:0000256" key="3">
    <source>
        <dbReference type="ARBA" id="ARBA00022694"/>
    </source>
</evidence>
<evidence type="ECO:0000256" key="6">
    <source>
        <dbReference type="RuleBase" id="RU361182"/>
    </source>
</evidence>
<dbReference type="SUPFAM" id="SSF54285">
    <property type="entry name" value="MoaD/ThiS"/>
    <property type="match status" value="1"/>
</dbReference>
<keyword evidence="2 5" id="KW-1017">Isopeptide bond</keyword>
<dbReference type="AlphaFoldDB" id="A9V1I7"/>
<dbReference type="InParanoid" id="A9V1I7"/>
<reference evidence="7 8" key="1">
    <citation type="journal article" date="2008" name="Nature">
        <title>The genome of the choanoflagellate Monosiga brevicollis and the origin of metazoans.</title>
        <authorList>
            <consortium name="JGI Sequencing"/>
            <person name="King N."/>
            <person name="Westbrook M.J."/>
            <person name="Young S.L."/>
            <person name="Kuo A."/>
            <person name="Abedin M."/>
            <person name="Chapman J."/>
            <person name="Fairclough S."/>
            <person name="Hellsten U."/>
            <person name="Isogai Y."/>
            <person name="Letunic I."/>
            <person name="Marr M."/>
            <person name="Pincus D."/>
            <person name="Putnam N."/>
            <person name="Rokas A."/>
            <person name="Wright K.J."/>
            <person name="Zuzow R."/>
            <person name="Dirks W."/>
            <person name="Good M."/>
            <person name="Goodstein D."/>
            <person name="Lemons D."/>
            <person name="Li W."/>
            <person name="Lyons J.B."/>
            <person name="Morris A."/>
            <person name="Nichols S."/>
            <person name="Richter D.J."/>
            <person name="Salamov A."/>
            <person name="Bork P."/>
            <person name="Lim W.A."/>
            <person name="Manning G."/>
            <person name="Miller W.T."/>
            <person name="McGinnis W."/>
            <person name="Shapiro H."/>
            <person name="Tjian R."/>
            <person name="Grigoriev I.V."/>
            <person name="Rokhsar D."/>
        </authorList>
    </citation>
    <scope>NUCLEOTIDE SEQUENCE [LARGE SCALE GENOMIC DNA]</scope>
    <source>
        <strain evidence="8">MX1 / ATCC 50154</strain>
    </source>
</reference>
<dbReference type="GO" id="GO:0002098">
    <property type="term" value="P:tRNA wobble uridine modification"/>
    <property type="evidence" value="ECO:0007669"/>
    <property type="project" value="UniProtKB-UniRule"/>
</dbReference>
<keyword evidence="4 5" id="KW-0833">Ubl conjugation pathway</keyword>
<dbReference type="GO" id="GO:0005634">
    <property type="term" value="C:nucleus"/>
    <property type="evidence" value="ECO:0000318"/>
    <property type="project" value="GO_Central"/>
</dbReference>
<dbReference type="GO" id="GO:0034227">
    <property type="term" value="P:tRNA thio-modification"/>
    <property type="evidence" value="ECO:0007669"/>
    <property type="project" value="UniProtKB-UniRule"/>
</dbReference>
<evidence type="ECO:0000256" key="4">
    <source>
        <dbReference type="ARBA" id="ARBA00022786"/>
    </source>
</evidence>
<comment type="similarity">
    <text evidence="5 6">Belongs to the URM1 family.</text>
</comment>
<evidence type="ECO:0000256" key="1">
    <source>
        <dbReference type="ARBA" id="ARBA00022490"/>
    </source>
</evidence>
<sequence>MYANGDAARRGSCMDCFSSAWTCSRLTLLIRPLGTIKTLLAYIRDHLLKERPELFMDGETMCVNTFLTNDVGHPHTRLTAFAFTDLHPARPYLVFRLLVMLVGITNSMADVNACSRPGILILVNDTDWELLDGLDYQLQDKDNVVFISTLHGG</sequence>
<dbReference type="STRING" id="81824.A9V1I7"/>
<dbReference type="PANTHER" id="PTHR14986">
    <property type="entry name" value="RURM1 PROTEIN"/>
    <property type="match status" value="1"/>
</dbReference>
<feature type="modified residue" description="1-thioglycine" evidence="5">
    <location>
        <position position="153"/>
    </location>
</feature>
<dbReference type="RefSeq" id="XP_001746552.1">
    <property type="nucleotide sequence ID" value="XM_001746500.1"/>
</dbReference>
<dbReference type="Pfam" id="PF09138">
    <property type="entry name" value="Urm1"/>
    <property type="match status" value="1"/>
</dbReference>
<keyword evidence="3 5" id="KW-0819">tRNA processing</keyword>